<dbReference type="Proteomes" id="UP001437460">
    <property type="component" value="Unassembled WGS sequence"/>
</dbReference>
<reference evidence="1 2" key="1">
    <citation type="submission" date="2024-03" db="EMBL/GenBank/DDBJ databases">
        <title>Human intestinal bacterial collection.</title>
        <authorList>
            <person name="Pauvert C."/>
            <person name="Hitch T.C.A."/>
            <person name="Clavel T."/>
        </authorList>
    </citation>
    <scope>NUCLEOTIDE SEQUENCE [LARGE SCALE GENOMIC DNA]</scope>
    <source>
        <strain evidence="1 2">CLA-AP-H27</strain>
    </source>
</reference>
<organism evidence="1 2">
    <name type="scientific">Ventrimonas faecis</name>
    <dbReference type="NCBI Taxonomy" id="3133170"/>
    <lineage>
        <taxon>Bacteria</taxon>
        <taxon>Bacillati</taxon>
        <taxon>Bacillota</taxon>
        <taxon>Clostridia</taxon>
        <taxon>Lachnospirales</taxon>
        <taxon>Lachnospiraceae</taxon>
        <taxon>Ventrimonas</taxon>
    </lineage>
</organism>
<evidence type="ECO:0000313" key="2">
    <source>
        <dbReference type="Proteomes" id="UP001437460"/>
    </source>
</evidence>
<dbReference type="PANTHER" id="PTHR11941:SF54">
    <property type="entry name" value="ENOYL-COA HYDRATASE, MITOCHONDRIAL"/>
    <property type="match status" value="1"/>
</dbReference>
<name>A0ABV1HMW0_9FIRM</name>
<dbReference type="Gene3D" id="3.90.226.10">
    <property type="entry name" value="2-enoyl-CoA Hydratase, Chain A, domain 1"/>
    <property type="match status" value="1"/>
</dbReference>
<dbReference type="SUPFAM" id="SSF52096">
    <property type="entry name" value="ClpP/crotonase"/>
    <property type="match status" value="1"/>
</dbReference>
<sequence length="255" mass="27979">MSDILMEVKDKIAYVTLNRGPANAFVNEMYVEFANTLLELGERDDVAVVVVRANGKIFCGGNDISAFDSFDSRTKANYSAECCGKAAGAVWDCKKPVICAVQGAAMGAGMCIAAASDFIIAGEGVKFGIPEVKLGIPAAGVFARMIVPLHKAKWMAFTGNPVTAEELYQYGTVMKVVPKAEVWDEADKFAHEMAASCYRAVSIFKQNFCRNLDARLYDQFMVEQNSFMDNMMYSHDFKEAIAAFTEKRAPEFNGK</sequence>
<protein>
    <submittedName>
        <fullName evidence="1">Enoyl-CoA hydratase/isomerase family protein</fullName>
    </submittedName>
</protein>
<dbReference type="CDD" id="cd06558">
    <property type="entry name" value="crotonase-like"/>
    <property type="match status" value="1"/>
</dbReference>
<dbReference type="PANTHER" id="PTHR11941">
    <property type="entry name" value="ENOYL-COA HYDRATASE-RELATED"/>
    <property type="match status" value="1"/>
</dbReference>
<dbReference type="InterPro" id="IPR001753">
    <property type="entry name" value="Enoyl-CoA_hydra/iso"/>
</dbReference>
<proteinExistence type="predicted"/>
<accession>A0ABV1HMW0</accession>
<keyword evidence="2" id="KW-1185">Reference proteome</keyword>
<gene>
    <name evidence="1" type="ORF">WMO41_10890</name>
</gene>
<comment type="caution">
    <text evidence="1">The sequence shown here is derived from an EMBL/GenBank/DDBJ whole genome shotgun (WGS) entry which is preliminary data.</text>
</comment>
<dbReference type="InterPro" id="IPR029045">
    <property type="entry name" value="ClpP/crotonase-like_dom_sf"/>
</dbReference>
<dbReference type="RefSeq" id="WP_349229775.1">
    <property type="nucleotide sequence ID" value="NZ_JBBMFJ010000022.1"/>
</dbReference>
<dbReference type="Pfam" id="PF00378">
    <property type="entry name" value="ECH_1"/>
    <property type="match status" value="1"/>
</dbReference>
<dbReference type="EMBL" id="JBBMFJ010000022">
    <property type="protein sequence ID" value="MEQ2563660.1"/>
    <property type="molecule type" value="Genomic_DNA"/>
</dbReference>
<evidence type="ECO:0000313" key="1">
    <source>
        <dbReference type="EMBL" id="MEQ2563660.1"/>
    </source>
</evidence>